<reference evidence="1" key="1">
    <citation type="submission" date="2024-07" db="EMBL/GenBank/DDBJ databases">
        <title>Genome sequencing of plant associated microbes to promote plant fitness in Sorghum bicolor and Oryza sativa.</title>
        <authorList>
            <person name="Coleman-Derr D."/>
        </authorList>
    </citation>
    <scope>NUCLEOTIDE SEQUENCE</scope>
    <source>
        <strain evidence="1">SAI-173</strain>
    </source>
</reference>
<dbReference type="EC" id="3.6.4.12" evidence="1"/>
<proteinExistence type="predicted"/>
<keyword evidence="1" id="KW-0067">ATP-binding</keyword>
<keyword evidence="1" id="KW-0347">Helicase</keyword>
<evidence type="ECO:0000313" key="2">
    <source>
        <dbReference type="Proteomes" id="UP001565447"/>
    </source>
</evidence>
<organism evidence="1 2">
    <name type="scientific">Streptomyces albogriseolus</name>
    <dbReference type="NCBI Taxonomy" id="1887"/>
    <lineage>
        <taxon>Bacteria</taxon>
        <taxon>Bacillati</taxon>
        <taxon>Actinomycetota</taxon>
        <taxon>Actinomycetes</taxon>
        <taxon>Kitasatosporales</taxon>
        <taxon>Streptomycetaceae</taxon>
        <taxon>Streptomyces</taxon>
        <taxon>Streptomyces albogriseolus group</taxon>
    </lineage>
</organism>
<accession>A0ACC6UUL8</accession>
<gene>
    <name evidence="1" type="ORF">RKD21_005062</name>
</gene>
<dbReference type="EMBL" id="JBGCBD010000002">
    <property type="protein sequence ID" value="MEY9814805.1"/>
    <property type="molecule type" value="Genomic_DNA"/>
</dbReference>
<evidence type="ECO:0000313" key="1">
    <source>
        <dbReference type="EMBL" id="MEY9814805.1"/>
    </source>
</evidence>
<protein>
    <submittedName>
        <fullName evidence="1">ATP-dependent DNA helicase RecQ</fullName>
        <ecNumber evidence="1">3.6.4.12</ecNumber>
    </submittedName>
</protein>
<keyword evidence="1" id="KW-0547">Nucleotide-binding</keyword>
<comment type="caution">
    <text evidence="1">The sequence shown here is derived from an EMBL/GenBank/DDBJ whole genome shotgun (WGS) entry which is preliminary data.</text>
</comment>
<keyword evidence="2" id="KW-1185">Reference proteome</keyword>
<keyword evidence="1" id="KW-0378">Hydrolase</keyword>
<sequence length="721" mass="77459">MEHTSNTDLRTAADAVLARLVGDDTGTARLRDDQWRAIEALVAEKRRALVVQRTGWGKSAVYFVATALLRAQGSGPTVIVSPLLALMRNQVEAAARAGVHARTINSSNSEEWDAIRAEIDAGDVDVLLVSPERLNNPDFRDQVLPRLAAATGLLVVDEAHCISDWGHDFRPDYRRLRTMLSDLPEGVPVLATTATANARVTADVAEQLGTGGSSDALVLRGPLDRESLSLSVLRLPDAAHRMAWLADHLDQLPGSGIIYTLTVAVAEEVTAFLRRRGHVVASYTGRTENADRQQAEEDLLANKVKALVATSALGMGFDKPDLGFVVHLGSPSSPISYYQQVGRAGRGVRHAEVLLLPGKEDEAIWEYFASLAFPPEETVRRTLDVLARAERPLSLPALEPLVELRRSRLETMLKVLDVDGAVKRVKGGWIATGQPWTYDAERYAWVARQRAAEQQAMRDYVSATDCRMEFLQRQLDDEGAKPCGRCDNCAGARYTAEASAVALDAARADLGRAGVEVEPRRMWPTGLPAIGVDLKGRIPAGEQAAQGRALGRLSDIGWGNRLRPLLAPQAPDGPVPEDVARAAVGVLADWAKGPGGWAPGVDDAQPRPAGVVTIASRTRPRLVQSLGAHIAETGRLPLLGTVESTGEQHQLPRSNSAQRLKALSGALTVPPELAEALARAGGPVLLVDDYTETGWTLAVAARLLRRTGAQGVLPLVLAVQG</sequence>
<dbReference type="Proteomes" id="UP001565447">
    <property type="component" value="Unassembled WGS sequence"/>
</dbReference>
<name>A0ACC6UUL8_STRAO</name>